<dbReference type="Gene3D" id="1.10.150.240">
    <property type="entry name" value="Putative phosphatase, domain 2"/>
    <property type="match status" value="1"/>
</dbReference>
<reference evidence="12" key="1">
    <citation type="journal article" date="2019" name="Int. J. Syst. Evol. Microbiol.">
        <title>The Global Catalogue of Microorganisms (GCM) 10K type strain sequencing project: providing services to taxonomists for standard genome sequencing and annotation.</title>
        <authorList>
            <consortium name="The Broad Institute Genomics Platform"/>
            <consortium name="The Broad Institute Genome Sequencing Center for Infectious Disease"/>
            <person name="Wu L."/>
            <person name="Ma J."/>
        </authorList>
    </citation>
    <scope>NUCLEOTIDE SEQUENCE [LARGE SCALE GENOMIC DNA]</scope>
    <source>
        <strain evidence="12">CCM 8924</strain>
    </source>
</reference>
<comment type="caution">
    <text evidence="11">The sequence shown here is derived from an EMBL/GenBank/DDBJ whole genome shotgun (WGS) entry which is preliminary data.</text>
</comment>
<keyword evidence="4" id="KW-0479">Metal-binding</keyword>
<sequence>MTNFTTIKGFAFDMDGVLADTAKFHTVAWHQIADEIGTTWTPELAESLKGIDRMGSLALIMAAGGVAEQYDQAEREKLAVKKNTHYRELISTLTPDDILPGMKSFLDELKAAGYQMSVASASKNAPFIIERLGLAHYFQAVVDPASVTAGKPDPAIFSAAADVLQLQPAEVIGIEDSSAGIQSINAAGETSVGIGDKNVLQEADINFATTADVTLTAIKSGWH</sequence>
<dbReference type="PRINTS" id="PR00413">
    <property type="entry name" value="HADHALOGNASE"/>
</dbReference>
<dbReference type="Pfam" id="PF00702">
    <property type="entry name" value="Hydrolase"/>
    <property type="match status" value="1"/>
</dbReference>
<evidence type="ECO:0000256" key="7">
    <source>
        <dbReference type="ARBA" id="ARBA00023277"/>
    </source>
</evidence>
<evidence type="ECO:0000256" key="9">
    <source>
        <dbReference type="ARBA" id="ARBA00044968"/>
    </source>
</evidence>
<dbReference type="SUPFAM" id="SSF56784">
    <property type="entry name" value="HAD-like"/>
    <property type="match status" value="1"/>
</dbReference>
<dbReference type="Gene3D" id="3.40.50.1000">
    <property type="entry name" value="HAD superfamily/HAD-like"/>
    <property type="match status" value="1"/>
</dbReference>
<evidence type="ECO:0000313" key="12">
    <source>
        <dbReference type="Proteomes" id="UP001596158"/>
    </source>
</evidence>
<evidence type="ECO:0000256" key="4">
    <source>
        <dbReference type="ARBA" id="ARBA00022723"/>
    </source>
</evidence>
<dbReference type="EMBL" id="JBHSSG010000014">
    <property type="protein sequence ID" value="MFC6179533.1"/>
    <property type="molecule type" value="Genomic_DNA"/>
</dbReference>
<dbReference type="RefSeq" id="WP_042492612.1">
    <property type="nucleotide sequence ID" value="NZ_BJDT01000006.1"/>
</dbReference>
<evidence type="ECO:0000256" key="2">
    <source>
        <dbReference type="ARBA" id="ARBA00006171"/>
    </source>
</evidence>
<dbReference type="InterPro" id="IPR023214">
    <property type="entry name" value="HAD_sf"/>
</dbReference>
<evidence type="ECO:0000256" key="8">
    <source>
        <dbReference type="ARBA" id="ARBA00044926"/>
    </source>
</evidence>
<evidence type="ECO:0000313" key="11">
    <source>
        <dbReference type="EMBL" id="MFC6179533.1"/>
    </source>
</evidence>
<dbReference type="InterPro" id="IPR036412">
    <property type="entry name" value="HAD-like_sf"/>
</dbReference>
<keyword evidence="3" id="KW-0597">Phosphoprotein</keyword>
<evidence type="ECO:0000256" key="5">
    <source>
        <dbReference type="ARBA" id="ARBA00022842"/>
    </source>
</evidence>
<comment type="catalytic activity">
    <reaction evidence="8">
        <text>beta-D-glucose 1-phosphate = beta-D-glucose 6-phosphate</text>
        <dbReference type="Rhea" id="RHEA:20113"/>
        <dbReference type="ChEBI" id="CHEBI:57684"/>
        <dbReference type="ChEBI" id="CHEBI:58247"/>
        <dbReference type="EC" id="5.4.2.6"/>
    </reaction>
</comment>
<dbReference type="CDD" id="cd02598">
    <property type="entry name" value="HAD_BPGM"/>
    <property type="match status" value="1"/>
</dbReference>
<evidence type="ECO:0000256" key="3">
    <source>
        <dbReference type="ARBA" id="ARBA00022553"/>
    </source>
</evidence>
<evidence type="ECO:0000256" key="10">
    <source>
        <dbReference type="ARBA" id="ARBA00044991"/>
    </source>
</evidence>
<dbReference type="InterPro" id="IPR010972">
    <property type="entry name" value="Beta-PGM"/>
</dbReference>
<keyword evidence="12" id="KW-1185">Reference proteome</keyword>
<dbReference type="EC" id="5.4.2.6" evidence="9"/>
<dbReference type="Proteomes" id="UP001596158">
    <property type="component" value="Unassembled WGS sequence"/>
</dbReference>
<proteinExistence type="inferred from homology"/>
<dbReference type="NCBIfam" id="TIGR01990">
    <property type="entry name" value="bPGM"/>
    <property type="match status" value="1"/>
</dbReference>
<dbReference type="InterPro" id="IPR006439">
    <property type="entry name" value="HAD-SF_hydro_IA"/>
</dbReference>
<dbReference type="NCBIfam" id="TIGR02009">
    <property type="entry name" value="PGMB-YQAB-SF"/>
    <property type="match status" value="1"/>
</dbReference>
<dbReference type="SFLD" id="SFLDF00046">
    <property type="entry name" value="beta-phosphoglucomutase"/>
    <property type="match status" value="1"/>
</dbReference>
<dbReference type="SFLD" id="SFLDG01129">
    <property type="entry name" value="C1.5:_HAD__Beta-PGM__Phosphata"/>
    <property type="match status" value="1"/>
</dbReference>
<accession>A0ABW1RVP9</accession>
<dbReference type="PANTHER" id="PTHR46193">
    <property type="entry name" value="6-PHOSPHOGLUCONATE PHOSPHATASE"/>
    <property type="match status" value="1"/>
</dbReference>
<comment type="similarity">
    <text evidence="2">Belongs to the HAD-like hydrolase superfamily. CbbY/CbbZ/Gph/YieH family.</text>
</comment>
<organism evidence="11 12">
    <name type="scientific">Weissella sagaensis</name>
    <dbReference type="NCBI Taxonomy" id="2559928"/>
    <lineage>
        <taxon>Bacteria</taxon>
        <taxon>Bacillati</taxon>
        <taxon>Bacillota</taxon>
        <taxon>Bacilli</taxon>
        <taxon>Lactobacillales</taxon>
        <taxon>Lactobacillaceae</taxon>
        <taxon>Weissella</taxon>
    </lineage>
</organism>
<evidence type="ECO:0000256" key="6">
    <source>
        <dbReference type="ARBA" id="ARBA00023235"/>
    </source>
</evidence>
<comment type="cofactor">
    <cofactor evidence="1">
        <name>Mg(2+)</name>
        <dbReference type="ChEBI" id="CHEBI:18420"/>
    </cofactor>
</comment>
<dbReference type="SFLD" id="SFLDS00003">
    <property type="entry name" value="Haloacid_Dehalogenase"/>
    <property type="match status" value="1"/>
</dbReference>
<dbReference type="PANTHER" id="PTHR46193:SF18">
    <property type="entry name" value="HEXITOL PHOSPHATASE B"/>
    <property type="match status" value="1"/>
</dbReference>
<dbReference type="InterPro" id="IPR023198">
    <property type="entry name" value="PGP-like_dom2"/>
</dbReference>
<protein>
    <recommendedName>
        <fullName evidence="10">Beta-phosphoglucomutase</fullName>
        <ecNumber evidence="9">5.4.2.6</ecNumber>
    </recommendedName>
</protein>
<keyword evidence="5" id="KW-0460">Magnesium</keyword>
<keyword evidence="6 11" id="KW-0413">Isomerase</keyword>
<gene>
    <name evidence="11" type="primary">pgmB</name>
    <name evidence="11" type="ORF">ACFQGR_09135</name>
</gene>
<keyword evidence="7" id="KW-0119">Carbohydrate metabolism</keyword>
<dbReference type="InterPro" id="IPR051600">
    <property type="entry name" value="Beta-PGM-like"/>
</dbReference>
<dbReference type="GO" id="GO:0008801">
    <property type="term" value="F:beta-phosphoglucomutase activity"/>
    <property type="evidence" value="ECO:0007669"/>
    <property type="project" value="UniProtKB-EC"/>
</dbReference>
<dbReference type="SFLD" id="SFLDG01135">
    <property type="entry name" value="C1.5.6:_HAD__Beta-PGM__Phospha"/>
    <property type="match status" value="1"/>
</dbReference>
<evidence type="ECO:0000256" key="1">
    <source>
        <dbReference type="ARBA" id="ARBA00001946"/>
    </source>
</evidence>
<name>A0ABW1RVP9_9LACO</name>
<dbReference type="InterPro" id="IPR010976">
    <property type="entry name" value="B-phosphoglucomutase_hydrolase"/>
</dbReference>
<dbReference type="NCBIfam" id="TIGR01509">
    <property type="entry name" value="HAD-SF-IA-v3"/>
    <property type="match status" value="1"/>
</dbReference>